<reference evidence="5" key="3">
    <citation type="submission" date="2025-09" db="UniProtKB">
        <authorList>
            <consortium name="Ensembl"/>
        </authorList>
    </citation>
    <scope>IDENTIFICATION</scope>
</reference>
<dbReference type="GeneTree" id="ENSGT00950000183126"/>
<keyword evidence="6" id="KW-1185">Reference proteome</keyword>
<feature type="transmembrane region" description="Helical" evidence="3">
    <location>
        <begin position="225"/>
        <end position="249"/>
    </location>
</feature>
<dbReference type="SMART" id="SM00208">
    <property type="entry name" value="TNFR"/>
    <property type="match status" value="3"/>
</dbReference>
<protein>
    <recommendedName>
        <fullName evidence="4">TNFR-Cys domain-containing protein</fullName>
    </recommendedName>
</protein>
<evidence type="ECO:0000256" key="2">
    <source>
        <dbReference type="SAM" id="MobiDB-lite"/>
    </source>
</evidence>
<feature type="repeat" description="TNFR-Cys" evidence="1">
    <location>
        <begin position="77"/>
        <end position="134"/>
    </location>
</feature>
<sequence>MAMMIWQPKYSKSVKTIDLILQILMAATQLCFPQNNILMVWVNTNSKMVFFNSRFIFKIYLLLFHIYYIDNATASANCRPAEYSTEEGCCPTCPPGMYVSRHCTGFRSTSCASCTEGLGLKVKRSCSPTSDAVCEVLDGFFCSDSNRGGCRAAQRHTVCSPGQYIGQRGTADKDTECLHCTDGTFSNGTSSSCQNYTKCESVGLKLMKPGTDSTDSECGEHGPHAGLVAGIISGVILVMALMALIIAIIHRKNKRESTPQSKIETQSKELSQDYRPTETKPLKSTDGPEPTRDQQEHTITIPETIDDHHGDRRLDPAPPSSPTHNGSVSLPVHPPQSGPKDKRGVNN</sequence>
<proteinExistence type="predicted"/>
<name>A0A8C5CZJ3_GADMO</name>
<dbReference type="GO" id="GO:0050829">
    <property type="term" value="P:defense response to Gram-negative bacterium"/>
    <property type="evidence" value="ECO:0007669"/>
    <property type="project" value="TreeGrafter"/>
</dbReference>
<keyword evidence="3" id="KW-0812">Transmembrane</keyword>
<feature type="domain" description="TNFR-Cys" evidence="4">
    <location>
        <begin position="77"/>
        <end position="134"/>
    </location>
</feature>
<dbReference type="GO" id="GO:0007165">
    <property type="term" value="P:signal transduction"/>
    <property type="evidence" value="ECO:0007669"/>
    <property type="project" value="InterPro"/>
</dbReference>
<dbReference type="SUPFAM" id="SSF57586">
    <property type="entry name" value="TNF receptor-like"/>
    <property type="match status" value="2"/>
</dbReference>
<feature type="region of interest" description="Disordered" evidence="2">
    <location>
        <begin position="253"/>
        <end position="347"/>
    </location>
</feature>
<dbReference type="PANTHER" id="PTHR46838:SF1">
    <property type="entry name" value="TUMOR NECROSIS FACTOR RECEPTOR SUPERFAMILY MEMBER 14"/>
    <property type="match status" value="1"/>
</dbReference>
<feature type="compositionally biased region" description="Basic and acidic residues" evidence="2">
    <location>
        <begin position="305"/>
        <end position="315"/>
    </location>
</feature>
<evidence type="ECO:0000256" key="3">
    <source>
        <dbReference type="SAM" id="Phobius"/>
    </source>
</evidence>
<reference evidence="5" key="1">
    <citation type="submission" date="2019-07" db="EMBL/GenBank/DDBJ databases">
        <authorList>
            <consortium name="Wellcome Sanger Institute Data Sharing"/>
        </authorList>
    </citation>
    <scope>NUCLEOTIDE SEQUENCE [LARGE SCALE GENOMIC DNA]</scope>
</reference>
<dbReference type="GO" id="GO:0046642">
    <property type="term" value="P:negative regulation of alpha-beta T cell proliferation"/>
    <property type="evidence" value="ECO:0007669"/>
    <property type="project" value="TreeGrafter"/>
</dbReference>
<dbReference type="PROSITE" id="PS00652">
    <property type="entry name" value="TNFR_NGFR_1"/>
    <property type="match status" value="1"/>
</dbReference>
<comment type="caution">
    <text evidence="1">Lacks conserved residue(s) required for the propagation of feature annotation.</text>
</comment>
<keyword evidence="3" id="KW-0472">Membrane</keyword>
<dbReference type="GO" id="GO:0004888">
    <property type="term" value="F:transmembrane signaling receptor activity"/>
    <property type="evidence" value="ECO:0007669"/>
    <property type="project" value="InterPro"/>
</dbReference>
<dbReference type="GO" id="GO:0006915">
    <property type="term" value="P:apoptotic process"/>
    <property type="evidence" value="ECO:0007669"/>
    <property type="project" value="InterPro"/>
</dbReference>
<evidence type="ECO:0000259" key="4">
    <source>
        <dbReference type="PROSITE" id="PS50050"/>
    </source>
</evidence>
<dbReference type="AlphaFoldDB" id="A0A8C5CZJ3"/>
<dbReference type="Pfam" id="PF00020">
    <property type="entry name" value="TNFR_c6"/>
    <property type="match status" value="1"/>
</dbReference>
<dbReference type="CDD" id="cd00185">
    <property type="entry name" value="TNFRSF"/>
    <property type="match status" value="1"/>
</dbReference>
<dbReference type="OMA" id="WHAIEAQ"/>
<feature type="compositionally biased region" description="Basic and acidic residues" evidence="2">
    <location>
        <begin position="265"/>
        <end position="283"/>
    </location>
</feature>
<dbReference type="PROSITE" id="PS50050">
    <property type="entry name" value="TNFR_NGFR_2"/>
    <property type="match status" value="1"/>
</dbReference>
<evidence type="ECO:0000256" key="1">
    <source>
        <dbReference type="PROSITE-ProRule" id="PRU00206"/>
    </source>
</evidence>
<accession>A0A8C5CZJ3</accession>
<dbReference type="Gene3D" id="2.10.50.10">
    <property type="entry name" value="Tumor Necrosis Factor Receptor, subunit A, domain 2"/>
    <property type="match status" value="3"/>
</dbReference>
<dbReference type="GO" id="GO:0002720">
    <property type="term" value="P:positive regulation of cytokine production involved in immune response"/>
    <property type="evidence" value="ECO:0007669"/>
    <property type="project" value="TreeGrafter"/>
</dbReference>
<dbReference type="Ensembl" id="ENSGMOT00000061107.1">
    <property type="protein sequence ID" value="ENSGMOP00000069412.1"/>
    <property type="gene ID" value="ENSGMOG00000028716.1"/>
</dbReference>
<evidence type="ECO:0000313" key="5">
    <source>
        <dbReference type="Ensembl" id="ENSGMOP00000069412.1"/>
    </source>
</evidence>
<keyword evidence="3" id="KW-1133">Transmembrane helix</keyword>
<dbReference type="Proteomes" id="UP000694546">
    <property type="component" value="Chromosome 1"/>
</dbReference>
<dbReference type="GO" id="GO:0009897">
    <property type="term" value="C:external side of plasma membrane"/>
    <property type="evidence" value="ECO:0007669"/>
    <property type="project" value="TreeGrafter"/>
</dbReference>
<dbReference type="GO" id="GO:0050830">
    <property type="term" value="P:defense response to Gram-positive bacterium"/>
    <property type="evidence" value="ECO:0007669"/>
    <property type="project" value="TreeGrafter"/>
</dbReference>
<dbReference type="PANTHER" id="PTHR46838">
    <property type="entry name" value="TUMOR NECROSIS FACTOR RECEPTOR SUPERFAMILY MEMBER 14"/>
    <property type="match status" value="1"/>
</dbReference>
<dbReference type="InterPro" id="IPR001368">
    <property type="entry name" value="TNFR/NGFR_Cys_rich_reg"/>
</dbReference>
<evidence type="ECO:0000313" key="6">
    <source>
        <dbReference type="Proteomes" id="UP000694546"/>
    </source>
</evidence>
<dbReference type="GO" id="GO:0006955">
    <property type="term" value="P:immune response"/>
    <property type="evidence" value="ECO:0007669"/>
    <property type="project" value="InterPro"/>
</dbReference>
<organism evidence="5 6">
    <name type="scientific">Gadus morhua</name>
    <name type="common">Atlantic cod</name>
    <dbReference type="NCBI Taxonomy" id="8049"/>
    <lineage>
        <taxon>Eukaryota</taxon>
        <taxon>Metazoa</taxon>
        <taxon>Chordata</taxon>
        <taxon>Craniata</taxon>
        <taxon>Vertebrata</taxon>
        <taxon>Euteleostomi</taxon>
        <taxon>Actinopterygii</taxon>
        <taxon>Neopterygii</taxon>
        <taxon>Teleostei</taxon>
        <taxon>Neoteleostei</taxon>
        <taxon>Acanthomorphata</taxon>
        <taxon>Zeiogadaria</taxon>
        <taxon>Gadariae</taxon>
        <taxon>Gadiformes</taxon>
        <taxon>Gadoidei</taxon>
        <taxon>Gadidae</taxon>
        <taxon>Gadus</taxon>
    </lineage>
</organism>
<dbReference type="GO" id="GO:2000406">
    <property type="term" value="P:positive regulation of T cell migration"/>
    <property type="evidence" value="ECO:0007669"/>
    <property type="project" value="TreeGrafter"/>
</dbReference>
<reference evidence="5" key="2">
    <citation type="submission" date="2025-08" db="UniProtKB">
        <authorList>
            <consortium name="Ensembl"/>
        </authorList>
    </citation>
    <scope>IDENTIFICATION</scope>
</reference>